<comment type="caution">
    <text evidence="4">The sequence shown here is derived from an EMBL/GenBank/DDBJ whole genome shotgun (WGS) entry which is preliminary data.</text>
</comment>
<dbReference type="InterPro" id="IPR025997">
    <property type="entry name" value="SBP_2_dom"/>
</dbReference>
<evidence type="ECO:0000259" key="3">
    <source>
        <dbReference type="Pfam" id="PF13407"/>
    </source>
</evidence>
<dbReference type="InterPro" id="IPR050555">
    <property type="entry name" value="Bact_Solute-Bind_Prot2"/>
</dbReference>
<dbReference type="InterPro" id="IPR028082">
    <property type="entry name" value="Peripla_BP_I"/>
</dbReference>
<evidence type="ECO:0000256" key="1">
    <source>
        <dbReference type="ARBA" id="ARBA00004196"/>
    </source>
</evidence>
<dbReference type="EMBL" id="JAGYPN010000003">
    <property type="protein sequence ID" value="MBS4224281.1"/>
    <property type="molecule type" value="Genomic_DNA"/>
</dbReference>
<organism evidence="4 5">
    <name type="scientific">Lederbergia citrea</name>
    <dbReference type="NCBI Taxonomy" id="2833581"/>
    <lineage>
        <taxon>Bacteria</taxon>
        <taxon>Bacillati</taxon>
        <taxon>Bacillota</taxon>
        <taxon>Bacilli</taxon>
        <taxon>Bacillales</taxon>
        <taxon>Bacillaceae</taxon>
        <taxon>Lederbergia</taxon>
    </lineage>
</organism>
<feature type="domain" description="Periplasmic binding protein" evidence="3">
    <location>
        <begin position="58"/>
        <end position="313"/>
    </location>
</feature>
<dbReference type="Pfam" id="PF13407">
    <property type="entry name" value="Peripla_BP_4"/>
    <property type="match status" value="1"/>
</dbReference>
<name>A0A942Z6P8_9BACI</name>
<proteinExistence type="predicted"/>
<evidence type="ECO:0000313" key="5">
    <source>
        <dbReference type="Proteomes" id="UP000676456"/>
    </source>
</evidence>
<reference evidence="4 5" key="1">
    <citation type="submission" date="2021-05" db="EMBL/GenBank/DDBJ databases">
        <title>Novel Bacillus species.</title>
        <authorList>
            <person name="Liu G."/>
        </authorList>
    </citation>
    <scope>NUCLEOTIDE SEQUENCE [LARGE SCALE GENOMIC DNA]</scope>
    <source>
        <strain evidence="4 5">FJAT-49682</strain>
    </source>
</reference>
<sequence length="353" mass="39213">MTVKIKYFLFPIIFLTLCGCGFFGNESSKYEIIYNGEANNLKQAAKNNTKKKNEQYTIALVPKIEGIPYFKAVKEGALEAGRDIGVNIIYKGPSSASWLEQALVIEELIEENVDCIAVAADDPLKLGGVLQKARNRGIKVITWDADTDPEFRSFFINMVDPEILGRHVLDLLAWEVNEQGEYAIMTGSSTAANLNEWIKWIGIHKMENYPEMKLVEVVPTNEDPHKAYMAAQNLLEKHPNLKGIIGVSTLNPPAAAQAVKDAGKTGEIKVVGVSSPSQMKAFLLEGDAQWITLWSPQKLGYLTVSLAHNLLNDEMPYDGQQVPNIGAIKFDGDMVIMGRPIDFTKENVDQYDF</sequence>
<keyword evidence="2" id="KW-1133">Transmembrane helix</keyword>
<evidence type="ECO:0000256" key="2">
    <source>
        <dbReference type="SAM" id="Phobius"/>
    </source>
</evidence>
<dbReference type="PANTHER" id="PTHR30036">
    <property type="entry name" value="D-XYLOSE-BINDING PERIPLASMIC PROTEIN"/>
    <property type="match status" value="1"/>
</dbReference>
<protein>
    <submittedName>
        <fullName evidence="4">Autoinducer 2 ABC transporter substrate-binding protein</fullName>
    </submittedName>
</protein>
<accession>A0A942Z6P8</accession>
<gene>
    <name evidence="4" type="ORF">KHA91_16290</name>
</gene>
<dbReference type="PROSITE" id="PS51257">
    <property type="entry name" value="PROKAR_LIPOPROTEIN"/>
    <property type="match status" value="1"/>
</dbReference>
<comment type="subcellular location">
    <subcellularLocation>
        <location evidence="1">Cell envelope</location>
    </subcellularLocation>
</comment>
<keyword evidence="5" id="KW-1185">Reference proteome</keyword>
<evidence type="ECO:0000313" key="4">
    <source>
        <dbReference type="EMBL" id="MBS4224281.1"/>
    </source>
</evidence>
<dbReference type="AlphaFoldDB" id="A0A942Z6P8"/>
<dbReference type="CDD" id="cd06302">
    <property type="entry name" value="PBP1_LsrB_Quorum_Sensing-like"/>
    <property type="match status" value="1"/>
</dbReference>
<dbReference type="Proteomes" id="UP000676456">
    <property type="component" value="Unassembled WGS sequence"/>
</dbReference>
<dbReference type="Gene3D" id="3.40.50.2300">
    <property type="match status" value="2"/>
</dbReference>
<dbReference type="PANTHER" id="PTHR30036:SF8">
    <property type="entry name" value="ABC-TYPE SUGAR TRANSPORT SYSTEM PERIPLASMIC COMPONENT-LIKE PROTEIN"/>
    <property type="match status" value="1"/>
</dbReference>
<keyword evidence="2" id="KW-0472">Membrane</keyword>
<dbReference type="GO" id="GO:0030288">
    <property type="term" value="C:outer membrane-bounded periplasmic space"/>
    <property type="evidence" value="ECO:0007669"/>
    <property type="project" value="TreeGrafter"/>
</dbReference>
<dbReference type="SUPFAM" id="SSF53822">
    <property type="entry name" value="Periplasmic binding protein-like I"/>
    <property type="match status" value="1"/>
</dbReference>
<keyword evidence="2" id="KW-0812">Transmembrane</keyword>
<feature type="transmembrane region" description="Helical" evidence="2">
    <location>
        <begin position="7"/>
        <end position="24"/>
    </location>
</feature>
<dbReference type="GO" id="GO:0030246">
    <property type="term" value="F:carbohydrate binding"/>
    <property type="evidence" value="ECO:0007669"/>
    <property type="project" value="TreeGrafter"/>
</dbReference>